<dbReference type="CDD" id="cd02440">
    <property type="entry name" value="AdoMet_MTases"/>
    <property type="match status" value="1"/>
</dbReference>
<keyword evidence="6" id="KW-1185">Reference proteome</keyword>
<comment type="caution">
    <text evidence="5">The sequence shown here is derived from an EMBL/GenBank/DDBJ whole genome shotgun (WGS) entry which is preliminary data.</text>
</comment>
<dbReference type="OrthoDB" id="66144at2759"/>
<proteinExistence type="inferred from homology"/>
<keyword evidence="3 5" id="KW-0808">Transferase</keyword>
<dbReference type="PANTHER" id="PTHR44942">
    <property type="entry name" value="METHYLTRANSF_11 DOMAIN-CONTAINING PROTEIN"/>
    <property type="match status" value="1"/>
</dbReference>
<sequence>MSSVHPTSQLGFAKGTNELYNKARGEYEPKVLSQLRAAIQPLEPLNVVEIGAGTGLFARALLAHEERKSVRNFRAVDPSEGMRETFTKYTKDDRVVLSEGTFAETGVEDGWADLIVIAQAFHWCLEHEPAAAEFARILRPGGVLALTWVREDIDTPWLDQFRIRVERDERGTPSSRTGLWRQLFTTPAYTKSFAPPEEGGFTYRSPDTIDGLVSAGLSSSRIVVLTDAEKEVFIEDAKAIIQRGEGKVWIDEGKGIFEHPHRVVIVVSRRV</sequence>
<dbReference type="GO" id="GO:0032259">
    <property type="term" value="P:methylation"/>
    <property type="evidence" value="ECO:0007669"/>
    <property type="project" value="UniProtKB-KW"/>
</dbReference>
<evidence type="ECO:0000256" key="1">
    <source>
        <dbReference type="ARBA" id="ARBA00008361"/>
    </source>
</evidence>
<dbReference type="Pfam" id="PF08241">
    <property type="entry name" value="Methyltransf_11"/>
    <property type="match status" value="1"/>
</dbReference>
<dbReference type="AlphaFoldDB" id="A0A8H6ZHV9"/>
<dbReference type="Gene3D" id="3.40.50.150">
    <property type="entry name" value="Vaccinia Virus protein VP39"/>
    <property type="match status" value="1"/>
</dbReference>
<gene>
    <name evidence="5" type="ORF">MSAN_00190700</name>
</gene>
<accession>A0A8H6ZHV9</accession>
<organism evidence="5 6">
    <name type="scientific">Mycena sanguinolenta</name>
    <dbReference type="NCBI Taxonomy" id="230812"/>
    <lineage>
        <taxon>Eukaryota</taxon>
        <taxon>Fungi</taxon>
        <taxon>Dikarya</taxon>
        <taxon>Basidiomycota</taxon>
        <taxon>Agaricomycotina</taxon>
        <taxon>Agaricomycetes</taxon>
        <taxon>Agaricomycetidae</taxon>
        <taxon>Agaricales</taxon>
        <taxon>Marasmiineae</taxon>
        <taxon>Mycenaceae</taxon>
        <taxon>Mycena</taxon>
    </lineage>
</organism>
<dbReference type="GO" id="GO:0008757">
    <property type="term" value="F:S-adenosylmethionine-dependent methyltransferase activity"/>
    <property type="evidence" value="ECO:0007669"/>
    <property type="project" value="InterPro"/>
</dbReference>
<keyword evidence="2 5" id="KW-0489">Methyltransferase</keyword>
<dbReference type="InterPro" id="IPR051052">
    <property type="entry name" value="Diverse_substrate_MTase"/>
</dbReference>
<dbReference type="InterPro" id="IPR029063">
    <property type="entry name" value="SAM-dependent_MTases_sf"/>
</dbReference>
<dbReference type="EMBL" id="JACAZH010000001">
    <property type="protein sequence ID" value="KAF7377677.1"/>
    <property type="molecule type" value="Genomic_DNA"/>
</dbReference>
<dbReference type="PANTHER" id="PTHR44942:SF4">
    <property type="entry name" value="METHYLTRANSFERASE TYPE 11 DOMAIN-CONTAINING PROTEIN"/>
    <property type="match status" value="1"/>
</dbReference>
<evidence type="ECO:0000259" key="4">
    <source>
        <dbReference type="Pfam" id="PF08241"/>
    </source>
</evidence>
<evidence type="ECO:0000313" key="6">
    <source>
        <dbReference type="Proteomes" id="UP000623467"/>
    </source>
</evidence>
<protein>
    <submittedName>
        <fullName evidence="5">S-adenosyl-L-methionine-dependent methyltransferase</fullName>
    </submittedName>
</protein>
<evidence type="ECO:0000256" key="3">
    <source>
        <dbReference type="ARBA" id="ARBA00022679"/>
    </source>
</evidence>
<dbReference type="InterPro" id="IPR013216">
    <property type="entry name" value="Methyltransf_11"/>
</dbReference>
<comment type="similarity">
    <text evidence="1">Belongs to the methyltransferase superfamily.</text>
</comment>
<evidence type="ECO:0000313" key="5">
    <source>
        <dbReference type="EMBL" id="KAF7377677.1"/>
    </source>
</evidence>
<feature type="domain" description="Methyltransferase type 11" evidence="4">
    <location>
        <begin position="48"/>
        <end position="145"/>
    </location>
</feature>
<name>A0A8H6ZHV9_9AGAR</name>
<reference evidence="5" key="1">
    <citation type="submission" date="2020-05" db="EMBL/GenBank/DDBJ databases">
        <title>Mycena genomes resolve the evolution of fungal bioluminescence.</title>
        <authorList>
            <person name="Tsai I.J."/>
        </authorList>
    </citation>
    <scope>NUCLEOTIDE SEQUENCE</scope>
    <source>
        <strain evidence="5">160909Yilan</strain>
    </source>
</reference>
<dbReference type="Proteomes" id="UP000623467">
    <property type="component" value="Unassembled WGS sequence"/>
</dbReference>
<evidence type="ECO:0000256" key="2">
    <source>
        <dbReference type="ARBA" id="ARBA00022603"/>
    </source>
</evidence>
<dbReference type="SUPFAM" id="SSF53335">
    <property type="entry name" value="S-adenosyl-L-methionine-dependent methyltransferases"/>
    <property type="match status" value="1"/>
</dbReference>